<protein>
    <recommendedName>
        <fullName evidence="4">Integrase catalytic domain-containing protein</fullName>
    </recommendedName>
</protein>
<feature type="transmembrane region" description="Helical" evidence="1">
    <location>
        <begin position="242"/>
        <end position="263"/>
    </location>
</feature>
<gene>
    <name evidence="2" type="ORF">CR513_53323</name>
</gene>
<dbReference type="PANTHER" id="PTHR42648:SF28">
    <property type="entry name" value="TRANSPOSON-ENCODED PROTEIN WITH RIBONUCLEASE H-LIKE AND RETROVIRUS ZINC FINGER-LIKE DOMAINS"/>
    <property type="match status" value="1"/>
</dbReference>
<proteinExistence type="predicted"/>
<dbReference type="InterPro" id="IPR039537">
    <property type="entry name" value="Retrotran_Ty1/copia-like"/>
</dbReference>
<evidence type="ECO:0008006" key="4">
    <source>
        <dbReference type="Google" id="ProtNLM"/>
    </source>
</evidence>
<evidence type="ECO:0000313" key="2">
    <source>
        <dbReference type="EMBL" id="RDX67759.1"/>
    </source>
</evidence>
<accession>A0A371EPB7</accession>
<feature type="transmembrane region" description="Helical" evidence="1">
    <location>
        <begin position="128"/>
        <end position="155"/>
    </location>
</feature>
<dbReference type="AlphaFoldDB" id="A0A371EPB7"/>
<keyword evidence="1" id="KW-0812">Transmembrane</keyword>
<dbReference type="EMBL" id="QJKJ01012852">
    <property type="protein sequence ID" value="RDX67759.1"/>
    <property type="molecule type" value="Genomic_DNA"/>
</dbReference>
<organism evidence="2 3">
    <name type="scientific">Mucuna pruriens</name>
    <name type="common">Velvet bean</name>
    <name type="synonym">Dolichos pruriens</name>
    <dbReference type="NCBI Taxonomy" id="157652"/>
    <lineage>
        <taxon>Eukaryota</taxon>
        <taxon>Viridiplantae</taxon>
        <taxon>Streptophyta</taxon>
        <taxon>Embryophyta</taxon>
        <taxon>Tracheophyta</taxon>
        <taxon>Spermatophyta</taxon>
        <taxon>Magnoliopsida</taxon>
        <taxon>eudicotyledons</taxon>
        <taxon>Gunneridae</taxon>
        <taxon>Pentapetalae</taxon>
        <taxon>rosids</taxon>
        <taxon>fabids</taxon>
        <taxon>Fabales</taxon>
        <taxon>Fabaceae</taxon>
        <taxon>Papilionoideae</taxon>
        <taxon>50 kb inversion clade</taxon>
        <taxon>NPAAA clade</taxon>
        <taxon>indigoferoid/millettioid clade</taxon>
        <taxon>Phaseoleae</taxon>
        <taxon>Mucuna</taxon>
    </lineage>
</organism>
<feature type="non-terminal residue" evidence="2">
    <location>
        <position position="1"/>
    </location>
</feature>
<keyword evidence="1" id="KW-0472">Membrane</keyword>
<reference evidence="2" key="1">
    <citation type="submission" date="2018-05" db="EMBL/GenBank/DDBJ databases">
        <title>Draft genome of Mucuna pruriens seed.</title>
        <authorList>
            <person name="Nnadi N.E."/>
            <person name="Vos R."/>
            <person name="Hasami M.H."/>
            <person name="Devisetty U.K."/>
            <person name="Aguiy J.C."/>
        </authorList>
    </citation>
    <scope>NUCLEOTIDE SEQUENCE [LARGE SCALE GENOMIC DNA]</scope>
    <source>
        <strain evidence="2">JCA_2017</strain>
    </source>
</reference>
<evidence type="ECO:0000256" key="1">
    <source>
        <dbReference type="SAM" id="Phobius"/>
    </source>
</evidence>
<dbReference type="InterPro" id="IPR012337">
    <property type="entry name" value="RNaseH-like_sf"/>
</dbReference>
<dbReference type="PANTHER" id="PTHR42648">
    <property type="entry name" value="TRANSPOSASE, PUTATIVE-RELATED"/>
    <property type="match status" value="1"/>
</dbReference>
<dbReference type="InterPro" id="IPR036397">
    <property type="entry name" value="RNaseH_sf"/>
</dbReference>
<dbReference type="GO" id="GO:0003676">
    <property type="term" value="F:nucleic acid binding"/>
    <property type="evidence" value="ECO:0007669"/>
    <property type="project" value="InterPro"/>
</dbReference>
<dbReference type="SUPFAM" id="SSF53098">
    <property type="entry name" value="Ribonuclease H-like"/>
    <property type="match status" value="1"/>
</dbReference>
<keyword evidence="1" id="KW-1133">Transmembrane helix</keyword>
<keyword evidence="3" id="KW-1185">Reference proteome</keyword>
<evidence type="ECO:0000313" key="3">
    <source>
        <dbReference type="Proteomes" id="UP000257109"/>
    </source>
</evidence>
<feature type="transmembrane region" description="Helical" evidence="1">
    <location>
        <begin position="321"/>
        <end position="343"/>
    </location>
</feature>
<comment type="caution">
    <text evidence="2">The sequence shown here is derived from an EMBL/GenBank/DDBJ whole genome shotgun (WGS) entry which is preliminary data.</text>
</comment>
<dbReference type="Gene3D" id="3.30.420.10">
    <property type="entry name" value="Ribonuclease H-like superfamily/Ribonuclease H"/>
    <property type="match status" value="1"/>
</dbReference>
<dbReference type="Proteomes" id="UP000257109">
    <property type="component" value="Unassembled WGS sequence"/>
</dbReference>
<sequence>RHPPLDNPPLSSPPFDNPLQPLFDCSLMVSKGSFINYDASTAYNDFNQFKTKKPTLHLLLVSPPLLDLEYLTLMVVSSKSSRHWAKTSSSQPYLKFCTSRSQLISVPNKRLVQDMSLEDYTNFHYQLLLLPINTLVTLVWTNCVFWFLVSLNFIFLNKNIHIMFIVIEPASSPFSSFHHVIWGPHHICSTLGYSYFVTFIDDFPHCTWGIIHQTTYAHTPQQNVVAKRKNCHLVEIARTILIHYNVLLCLWGDALLAACFLINRMPLSVLDNQVPQQDLYPHSSRVSGYTYFVHDLTLNLSNVLFWVIPASKKWLRVKLRFLVLIMAIHFPLWPKLLMLIYFLRWLPSNTSLFTN</sequence>
<name>A0A371EPB7_MUCPR</name>
<feature type="transmembrane region" description="Helical" evidence="1">
    <location>
        <begin position="289"/>
        <end position="309"/>
    </location>
</feature>